<dbReference type="Pfam" id="PF09851">
    <property type="entry name" value="SHOCT"/>
    <property type="match status" value="2"/>
</dbReference>
<dbReference type="eggNOG" id="ENOG502ZBXR">
    <property type="taxonomic scope" value="Bacteria"/>
</dbReference>
<reference evidence="3" key="1">
    <citation type="journal article" date="2013" name="Proc. Natl. Acad. Sci. U.S.A.">
        <title>Improving the coverage of the cyanobacterial phylum using diversity-driven genome sequencing.</title>
        <authorList>
            <person name="Shih P.M."/>
            <person name="Wu D."/>
            <person name="Latifi A."/>
            <person name="Axen S.D."/>
            <person name="Fewer D.P."/>
            <person name="Talla E."/>
            <person name="Calteau A."/>
            <person name="Cai F."/>
            <person name="Tandeau de Marsac N."/>
            <person name="Rippka R."/>
            <person name="Herdman M."/>
            <person name="Sivonen K."/>
            <person name="Coursin T."/>
            <person name="Laurent T."/>
            <person name="Goodwin L."/>
            <person name="Nolan M."/>
            <person name="Davenport K.W."/>
            <person name="Han C.S."/>
            <person name="Rubin E.M."/>
            <person name="Eisen J.A."/>
            <person name="Woyke T."/>
            <person name="Gugger M."/>
            <person name="Kerfeld C.A."/>
        </authorList>
    </citation>
    <scope>NUCLEOTIDE SEQUENCE [LARGE SCALE GENOMIC DNA]</scope>
    <source>
        <strain evidence="3">ATCC 29140 / PCC 7202</strain>
    </source>
</reference>
<evidence type="ECO:0000313" key="2">
    <source>
        <dbReference type="EMBL" id="AFZ46743.1"/>
    </source>
</evidence>
<evidence type="ECO:0000313" key="3">
    <source>
        <dbReference type="Proteomes" id="UP000010483"/>
    </source>
</evidence>
<sequence length="282" mass="32327">MAKNYFVLTYHRDLDKVYNDVILWFKGKQYQVEGVLKNGVYIVQARKSDVIRTILGTNIAFKVKIYLSADNAGEFIIETSRGKWIQNIAGASVGAIFTGGLTYLTGIASASWTFILENELINYLQKSCQLARVQPTVDSQDSDVWYSDKPTNTCEYKTAEQQEVIDNLEKEIRKLEDAFGNDILTEGEFNRKKSVLEKQIDDHEVNFLIENKVKQLQEAFAQGILNQEEYAAKLEKLEAQTRDEILQEKYAERNRLKMIKLKEALNSGILTQAEYERKIASL</sequence>
<dbReference type="InterPro" id="IPR018649">
    <property type="entry name" value="SHOCT"/>
</dbReference>
<evidence type="ECO:0000259" key="1">
    <source>
        <dbReference type="Pfam" id="PF09851"/>
    </source>
</evidence>
<accession>K9YKY3</accession>
<dbReference type="BioCyc" id="CSTA292563:G1353-776-MONOMER"/>
<dbReference type="Proteomes" id="UP000010483">
    <property type="component" value="Chromosome"/>
</dbReference>
<dbReference type="STRING" id="292563.Cyast_0771"/>
<name>K9YKY3_CYASC</name>
<feature type="domain" description="SHOCT" evidence="1">
    <location>
        <begin position="213"/>
        <end position="237"/>
    </location>
</feature>
<gene>
    <name evidence="2" type="ordered locus">Cyast_0771</name>
</gene>
<proteinExistence type="predicted"/>
<feature type="domain" description="SHOCT" evidence="1">
    <location>
        <begin position="259"/>
        <end position="279"/>
    </location>
</feature>
<dbReference type="EMBL" id="CP003940">
    <property type="protein sequence ID" value="AFZ46743.1"/>
    <property type="molecule type" value="Genomic_DNA"/>
</dbReference>
<dbReference type="AlphaFoldDB" id="K9YKY3"/>
<keyword evidence="3" id="KW-1185">Reference proteome</keyword>
<protein>
    <recommendedName>
        <fullName evidence="1">SHOCT domain-containing protein</fullName>
    </recommendedName>
</protein>
<dbReference type="KEGG" id="csn:Cyast_0771"/>
<dbReference type="HOGENOM" id="CLU_1014600_0_0_3"/>
<organism evidence="2 3">
    <name type="scientific">Cyanobacterium stanieri (strain ATCC 29140 / PCC 7202)</name>
    <dbReference type="NCBI Taxonomy" id="292563"/>
    <lineage>
        <taxon>Bacteria</taxon>
        <taxon>Bacillati</taxon>
        <taxon>Cyanobacteriota</taxon>
        <taxon>Cyanophyceae</taxon>
        <taxon>Oscillatoriophycideae</taxon>
        <taxon>Chroococcales</taxon>
        <taxon>Geminocystaceae</taxon>
        <taxon>Cyanobacterium</taxon>
    </lineage>
</organism>